<keyword evidence="5 8" id="KW-1133">Transmembrane helix</keyword>
<evidence type="ECO:0008006" key="11">
    <source>
        <dbReference type="Google" id="ProtNLM"/>
    </source>
</evidence>
<reference evidence="9 10" key="1">
    <citation type="submission" date="2024-11" db="EMBL/GenBank/DDBJ databases">
        <title>Adaptive evolution of stress response genes in parasites aligns with host niche diversity.</title>
        <authorList>
            <person name="Hahn C."/>
            <person name="Resl P."/>
        </authorList>
    </citation>
    <scope>NUCLEOTIDE SEQUENCE [LARGE SCALE GENOMIC DNA]</scope>
    <source>
        <strain evidence="9">EGGRZ-B1_66</strain>
        <tissue evidence="9">Body</tissue>
    </source>
</reference>
<keyword evidence="6 8" id="KW-0472">Membrane</keyword>
<dbReference type="InterPro" id="IPR052221">
    <property type="entry name" value="SLC35F_Transporter"/>
</dbReference>
<evidence type="ECO:0000256" key="8">
    <source>
        <dbReference type="SAM" id="Phobius"/>
    </source>
</evidence>
<dbReference type="PANTHER" id="PTHR14233">
    <property type="entry name" value="DUF914-RELATED"/>
    <property type="match status" value="1"/>
</dbReference>
<feature type="transmembrane region" description="Helical" evidence="8">
    <location>
        <begin position="245"/>
        <end position="265"/>
    </location>
</feature>
<comment type="similarity">
    <text evidence="2">Belongs to the SLC35F solute transporter family.</text>
</comment>
<feature type="transmembrane region" description="Helical" evidence="8">
    <location>
        <begin position="142"/>
        <end position="161"/>
    </location>
</feature>
<organism evidence="9 10">
    <name type="scientific">Cichlidogyrus casuarinus</name>
    <dbReference type="NCBI Taxonomy" id="1844966"/>
    <lineage>
        <taxon>Eukaryota</taxon>
        <taxon>Metazoa</taxon>
        <taxon>Spiralia</taxon>
        <taxon>Lophotrochozoa</taxon>
        <taxon>Platyhelminthes</taxon>
        <taxon>Monogenea</taxon>
        <taxon>Monopisthocotylea</taxon>
        <taxon>Dactylogyridea</taxon>
        <taxon>Ancyrocephalidae</taxon>
        <taxon>Cichlidogyrus</taxon>
    </lineage>
</organism>
<evidence type="ECO:0000256" key="2">
    <source>
        <dbReference type="ARBA" id="ARBA00007863"/>
    </source>
</evidence>
<dbReference type="InterPro" id="IPR009262">
    <property type="entry name" value="SLC35_F1/F2/F6"/>
</dbReference>
<sequence>MVLNRENSDVSLHSNFVPLMSENEQPVRPFLHTCLRGAYFALPSILMGQVLAVLLAGTGACNGLLAENNYSLPLFQNLWHYLLLSLLFAPFAFHRLKQSLSYHSFYAKCRSDWWKYLLASGLDVHANWAIVVAYSYTNVVSIQVLDCLSIASCMVLSRFIFKVAYKASHVLAILGCLGGMSLMIWADHEQETSKNITLLSNATDSNKSNISRALIGDIIVVFSALAYGGSNVIQEYLSRKNGSFSYLAISSLIAVVFQTCYFFTFEYRESNLQMLRNMNSVSIGSLVGYVLIMTVLYVCMSFMLPILHAVFTNLSMLTADFYALLLGLFLFKSVFTWQYLVAFFIIIISVVMFTLRPPKERQTIQSS</sequence>
<feature type="transmembrane region" description="Helical" evidence="8">
    <location>
        <begin position="337"/>
        <end position="355"/>
    </location>
</feature>
<feature type="transmembrane region" description="Helical" evidence="8">
    <location>
        <begin position="168"/>
        <end position="186"/>
    </location>
</feature>
<dbReference type="PANTHER" id="PTHR14233:SF4">
    <property type="entry name" value="SOLUTE CARRIER FAMILY 35 MEMBER F2"/>
    <property type="match status" value="1"/>
</dbReference>
<dbReference type="SUPFAM" id="SSF103481">
    <property type="entry name" value="Multidrug resistance efflux transporter EmrE"/>
    <property type="match status" value="1"/>
</dbReference>
<protein>
    <recommendedName>
        <fullName evidence="11">Solute carrier family 35 member F2</fullName>
    </recommendedName>
</protein>
<feature type="transmembrane region" description="Helical" evidence="8">
    <location>
        <begin position="213"/>
        <end position="233"/>
    </location>
</feature>
<evidence type="ECO:0000256" key="3">
    <source>
        <dbReference type="ARBA" id="ARBA00022448"/>
    </source>
</evidence>
<dbReference type="InterPro" id="IPR037185">
    <property type="entry name" value="EmrE-like"/>
</dbReference>
<dbReference type="Pfam" id="PF06027">
    <property type="entry name" value="SLC35F"/>
    <property type="match status" value="1"/>
</dbReference>
<keyword evidence="3" id="KW-0813">Transport</keyword>
<keyword evidence="10" id="KW-1185">Reference proteome</keyword>
<proteinExistence type="inferred from homology"/>
<feature type="transmembrane region" description="Helical" evidence="8">
    <location>
        <begin position="38"/>
        <end position="58"/>
    </location>
</feature>
<evidence type="ECO:0000256" key="6">
    <source>
        <dbReference type="ARBA" id="ARBA00023136"/>
    </source>
</evidence>
<accession>A0ABD2Q698</accession>
<feature type="transmembrane region" description="Helical" evidence="8">
    <location>
        <begin position="285"/>
        <end position="307"/>
    </location>
</feature>
<dbReference type="EMBL" id="JBJKFK010000822">
    <property type="protein sequence ID" value="KAL3315113.1"/>
    <property type="molecule type" value="Genomic_DNA"/>
</dbReference>
<name>A0ABD2Q698_9PLAT</name>
<evidence type="ECO:0000313" key="9">
    <source>
        <dbReference type="EMBL" id="KAL3315113.1"/>
    </source>
</evidence>
<comment type="function">
    <text evidence="7">Putative solute transporter.</text>
</comment>
<evidence type="ECO:0000313" key="10">
    <source>
        <dbReference type="Proteomes" id="UP001626550"/>
    </source>
</evidence>
<comment type="subcellular location">
    <subcellularLocation>
        <location evidence="1">Membrane</location>
        <topology evidence="1">Multi-pass membrane protein</topology>
    </subcellularLocation>
</comment>
<evidence type="ECO:0000256" key="1">
    <source>
        <dbReference type="ARBA" id="ARBA00004141"/>
    </source>
</evidence>
<evidence type="ECO:0000256" key="7">
    <source>
        <dbReference type="ARBA" id="ARBA00037727"/>
    </source>
</evidence>
<dbReference type="AlphaFoldDB" id="A0ABD2Q698"/>
<feature type="transmembrane region" description="Helical" evidence="8">
    <location>
        <begin position="314"/>
        <end position="331"/>
    </location>
</feature>
<comment type="caution">
    <text evidence="9">The sequence shown here is derived from an EMBL/GenBank/DDBJ whole genome shotgun (WGS) entry which is preliminary data.</text>
</comment>
<gene>
    <name evidence="9" type="ORF">Ciccas_006254</name>
</gene>
<evidence type="ECO:0000256" key="4">
    <source>
        <dbReference type="ARBA" id="ARBA00022692"/>
    </source>
</evidence>
<keyword evidence="4 8" id="KW-0812">Transmembrane</keyword>
<evidence type="ECO:0000256" key="5">
    <source>
        <dbReference type="ARBA" id="ARBA00022989"/>
    </source>
</evidence>
<feature type="transmembrane region" description="Helical" evidence="8">
    <location>
        <begin position="78"/>
        <end position="96"/>
    </location>
</feature>
<feature type="transmembrane region" description="Helical" evidence="8">
    <location>
        <begin position="116"/>
        <end position="136"/>
    </location>
</feature>
<dbReference type="Proteomes" id="UP001626550">
    <property type="component" value="Unassembled WGS sequence"/>
</dbReference>
<dbReference type="GO" id="GO:0016020">
    <property type="term" value="C:membrane"/>
    <property type="evidence" value="ECO:0007669"/>
    <property type="project" value="UniProtKB-SubCell"/>
</dbReference>